<accession>A0A2P6QTF8</accession>
<keyword evidence="1" id="KW-1133">Transmembrane helix</keyword>
<evidence type="ECO:0000313" key="2">
    <source>
        <dbReference type="EMBL" id="PRQ37467.1"/>
    </source>
</evidence>
<reference evidence="2 3" key="1">
    <citation type="journal article" date="2018" name="Nat. Genet.">
        <title>The Rosa genome provides new insights in the design of modern roses.</title>
        <authorList>
            <person name="Bendahmane M."/>
        </authorList>
    </citation>
    <scope>NUCLEOTIDE SEQUENCE [LARGE SCALE GENOMIC DNA]</scope>
    <source>
        <strain evidence="3">cv. Old Blush</strain>
    </source>
</reference>
<keyword evidence="1" id="KW-0812">Transmembrane</keyword>
<feature type="transmembrane region" description="Helical" evidence="1">
    <location>
        <begin position="6"/>
        <end position="31"/>
    </location>
</feature>
<evidence type="ECO:0000256" key="1">
    <source>
        <dbReference type="SAM" id="Phobius"/>
    </source>
</evidence>
<sequence length="59" mass="6824">MNVGLSIWIFLAFEFGFVGDCVRFCGFRVVILGLSSARRREAILGYWVFDVRRKSIVLH</sequence>
<dbReference type="Proteomes" id="UP000238479">
    <property type="component" value="Chromosome 4"/>
</dbReference>
<proteinExistence type="predicted"/>
<dbReference type="EMBL" id="PDCK01000042">
    <property type="protein sequence ID" value="PRQ37467.1"/>
    <property type="molecule type" value="Genomic_DNA"/>
</dbReference>
<evidence type="ECO:0000313" key="3">
    <source>
        <dbReference type="Proteomes" id="UP000238479"/>
    </source>
</evidence>
<organism evidence="2 3">
    <name type="scientific">Rosa chinensis</name>
    <name type="common">China rose</name>
    <dbReference type="NCBI Taxonomy" id="74649"/>
    <lineage>
        <taxon>Eukaryota</taxon>
        <taxon>Viridiplantae</taxon>
        <taxon>Streptophyta</taxon>
        <taxon>Embryophyta</taxon>
        <taxon>Tracheophyta</taxon>
        <taxon>Spermatophyta</taxon>
        <taxon>Magnoliopsida</taxon>
        <taxon>eudicotyledons</taxon>
        <taxon>Gunneridae</taxon>
        <taxon>Pentapetalae</taxon>
        <taxon>rosids</taxon>
        <taxon>fabids</taxon>
        <taxon>Rosales</taxon>
        <taxon>Rosaceae</taxon>
        <taxon>Rosoideae</taxon>
        <taxon>Rosoideae incertae sedis</taxon>
        <taxon>Rosa</taxon>
    </lineage>
</organism>
<dbReference type="Gramene" id="PRQ37467">
    <property type="protein sequence ID" value="PRQ37467"/>
    <property type="gene ID" value="RchiOBHm_Chr4g0402901"/>
</dbReference>
<gene>
    <name evidence="2" type="ORF">RchiOBHm_Chr4g0402901</name>
</gene>
<protein>
    <submittedName>
        <fullName evidence="2">Uncharacterized protein</fullName>
    </submittedName>
</protein>
<comment type="caution">
    <text evidence="2">The sequence shown here is derived from an EMBL/GenBank/DDBJ whole genome shotgun (WGS) entry which is preliminary data.</text>
</comment>
<keyword evidence="1" id="KW-0472">Membrane</keyword>
<keyword evidence="3" id="KW-1185">Reference proteome</keyword>
<name>A0A2P6QTF8_ROSCH</name>
<dbReference type="AlphaFoldDB" id="A0A2P6QTF8"/>